<dbReference type="EMBL" id="JBHLXD010000009">
    <property type="protein sequence ID" value="MFC0208139.1"/>
    <property type="molecule type" value="Genomic_DNA"/>
</dbReference>
<evidence type="ECO:0000313" key="3">
    <source>
        <dbReference type="EMBL" id="MFC0208139.1"/>
    </source>
</evidence>
<dbReference type="RefSeq" id="WP_261521362.1">
    <property type="nucleotide sequence ID" value="NZ_JAODNW010000018.1"/>
</dbReference>
<organism evidence="3 4">
    <name type="scientific">Chelativorans intermedius</name>
    <dbReference type="NCBI Taxonomy" id="515947"/>
    <lineage>
        <taxon>Bacteria</taxon>
        <taxon>Pseudomonadati</taxon>
        <taxon>Pseudomonadota</taxon>
        <taxon>Alphaproteobacteria</taxon>
        <taxon>Hyphomicrobiales</taxon>
        <taxon>Phyllobacteriaceae</taxon>
        <taxon>Chelativorans</taxon>
    </lineage>
</organism>
<protein>
    <submittedName>
        <fullName evidence="3">Uncharacterized protein</fullName>
    </submittedName>
</protein>
<keyword evidence="2" id="KW-0732">Signal</keyword>
<keyword evidence="1" id="KW-0472">Membrane</keyword>
<keyword evidence="4" id="KW-1185">Reference proteome</keyword>
<name>A0ABV6D658_9HYPH</name>
<reference evidence="3 4" key="1">
    <citation type="submission" date="2024-09" db="EMBL/GenBank/DDBJ databases">
        <authorList>
            <person name="Sun Q."/>
            <person name="Mori K."/>
        </authorList>
    </citation>
    <scope>NUCLEOTIDE SEQUENCE [LARGE SCALE GENOMIC DNA]</scope>
    <source>
        <strain evidence="3 4">CCM 8543</strain>
    </source>
</reference>
<evidence type="ECO:0000313" key="4">
    <source>
        <dbReference type="Proteomes" id="UP001589755"/>
    </source>
</evidence>
<evidence type="ECO:0000256" key="2">
    <source>
        <dbReference type="SAM" id="SignalP"/>
    </source>
</evidence>
<keyword evidence="1" id="KW-0812">Transmembrane</keyword>
<evidence type="ECO:0000256" key="1">
    <source>
        <dbReference type="SAM" id="Phobius"/>
    </source>
</evidence>
<accession>A0ABV6D658</accession>
<proteinExistence type="predicted"/>
<feature type="signal peptide" evidence="2">
    <location>
        <begin position="1"/>
        <end position="18"/>
    </location>
</feature>
<feature type="transmembrane region" description="Helical" evidence="1">
    <location>
        <begin position="34"/>
        <end position="55"/>
    </location>
</feature>
<comment type="caution">
    <text evidence="3">The sequence shown here is derived from an EMBL/GenBank/DDBJ whole genome shotgun (WGS) entry which is preliminary data.</text>
</comment>
<keyword evidence="1" id="KW-1133">Transmembrane helix</keyword>
<feature type="chain" id="PRO_5046358557" evidence="2">
    <location>
        <begin position="19"/>
        <end position="69"/>
    </location>
</feature>
<dbReference type="Proteomes" id="UP001589755">
    <property type="component" value="Unassembled WGS sequence"/>
</dbReference>
<gene>
    <name evidence="3" type="ORF">ACFFJ2_06970</name>
</gene>
<sequence>MKTSLSLMATAIASPALAHGIAANHSHVGGTVLFHLSPLLVLGAGIALIVFRILCRRGEKIGRGRHDPR</sequence>